<reference evidence="1 2" key="1">
    <citation type="journal article" date="2014" name="Int. J. Syst. Evol. Microbiol.">
        <title>Phylogenomics and the dynamic genome evolution of the genus Streptococcus.</title>
        <authorList>
            <consortium name="The Broad Institute Genome Sequencing Platform"/>
            <person name="Richards V.P."/>
            <person name="Palmer S.R."/>
            <person name="Pavinski Bitar P.D."/>
            <person name="Qin X."/>
            <person name="Weinstock G.M."/>
            <person name="Highlander S.K."/>
            <person name="Town C.D."/>
            <person name="Burne R.A."/>
            <person name="Stanhope M.J."/>
        </authorList>
    </citation>
    <scope>NUCLEOTIDE SEQUENCE [LARGE SCALE GENOMIC DNA]</scope>
    <source>
        <strain evidence="1 2">2285-97</strain>
    </source>
</reference>
<name>G5KFL2_9STRE</name>
<evidence type="ECO:0000313" key="2">
    <source>
        <dbReference type="Proteomes" id="UP000005388"/>
    </source>
</evidence>
<dbReference type="Proteomes" id="UP000005388">
    <property type="component" value="Unassembled WGS sequence"/>
</dbReference>
<protein>
    <recommendedName>
        <fullName evidence="3">DUF4298 domain-containing protein</fullName>
    </recommendedName>
</protein>
<evidence type="ECO:0000313" key="1">
    <source>
        <dbReference type="EMBL" id="EHJ56164.1"/>
    </source>
</evidence>
<dbReference type="RefSeq" id="WP_006738932.1">
    <property type="nucleotide sequence ID" value="NZ_AEUZ02000001.1"/>
</dbReference>
<dbReference type="eggNOG" id="ENOG502ZS82">
    <property type="taxonomic scope" value="Bacteria"/>
</dbReference>
<proteinExistence type="predicted"/>
<evidence type="ECO:0008006" key="3">
    <source>
        <dbReference type="Google" id="ProtNLM"/>
    </source>
</evidence>
<dbReference type="EMBL" id="AEUZ02000001">
    <property type="protein sequence ID" value="EHJ56164.1"/>
    <property type="molecule type" value="Genomic_DNA"/>
</dbReference>
<comment type="caution">
    <text evidence="1">The sequence shown here is derived from an EMBL/GenBank/DDBJ whole genome shotgun (WGS) entry which is preliminary data.</text>
</comment>
<dbReference type="InterPro" id="IPR025384">
    <property type="entry name" value="DUF4298"/>
</dbReference>
<sequence>MDNKDIELIQQMENKYDNFMPALTNLIDSVEKFNSIYNNYIELNNFYGSEKWFEYMEIEKIPVKCGVLSEDQLYDMIGEHNELLGALLDLTSKMYKNFLQK</sequence>
<organism evidence="1 2">
    <name type="scientific">Streptococcus urinalis 2285-97</name>
    <dbReference type="NCBI Taxonomy" id="764291"/>
    <lineage>
        <taxon>Bacteria</taxon>
        <taxon>Bacillati</taxon>
        <taxon>Bacillota</taxon>
        <taxon>Bacilli</taxon>
        <taxon>Lactobacillales</taxon>
        <taxon>Streptococcaceae</taxon>
        <taxon>Streptococcus</taxon>
    </lineage>
</organism>
<dbReference type="Pfam" id="PF14131">
    <property type="entry name" value="DUF4298"/>
    <property type="match status" value="1"/>
</dbReference>
<keyword evidence="2" id="KW-1185">Reference proteome</keyword>
<gene>
    <name evidence="1" type="ORF">STRUR_2279</name>
</gene>
<dbReference type="AlphaFoldDB" id="G5KFL2"/>
<accession>G5KFL2</accession>